<organism evidence="2">
    <name type="scientific">freshwater metagenome</name>
    <dbReference type="NCBI Taxonomy" id="449393"/>
    <lineage>
        <taxon>unclassified sequences</taxon>
        <taxon>metagenomes</taxon>
        <taxon>ecological metagenomes</taxon>
    </lineage>
</organism>
<reference evidence="2" key="1">
    <citation type="submission" date="2014-05" db="EMBL/GenBank/DDBJ databases">
        <title>Key roles for freshwater Actinobacteria revealed by deep metagenomic sequencing.</title>
        <authorList>
            <person name="Ghai R."/>
            <person name="Mizuno C.M."/>
            <person name="Picazo A."/>
            <person name="Camacho A."/>
            <person name="Rodriguez-Valera F."/>
        </authorList>
    </citation>
    <scope>NUCLEOTIDE SEQUENCE</scope>
</reference>
<dbReference type="EMBL" id="JNSK01000190">
    <property type="protein sequence ID" value="KGA12837.1"/>
    <property type="molecule type" value="Genomic_DNA"/>
</dbReference>
<name>A0A094PP12_9ZZZZ</name>
<evidence type="ECO:0000313" key="2">
    <source>
        <dbReference type="EMBL" id="KGA12837.1"/>
    </source>
</evidence>
<protein>
    <submittedName>
        <fullName evidence="2">Uncharacterized protein</fullName>
    </submittedName>
</protein>
<comment type="caution">
    <text evidence="2">The sequence shown here is derived from an EMBL/GenBank/DDBJ whole genome shotgun (WGS) entry which is preliminary data.</text>
</comment>
<keyword evidence="1" id="KW-1133">Transmembrane helix</keyword>
<evidence type="ECO:0000256" key="1">
    <source>
        <dbReference type="SAM" id="Phobius"/>
    </source>
</evidence>
<keyword evidence="1" id="KW-0472">Membrane</keyword>
<accession>A0A094PP12</accession>
<feature type="transmembrane region" description="Helical" evidence="1">
    <location>
        <begin position="20"/>
        <end position="39"/>
    </location>
</feature>
<proteinExistence type="predicted"/>
<keyword evidence="1" id="KW-0812">Transmembrane</keyword>
<gene>
    <name evidence="2" type="ORF">GM50_23555</name>
</gene>
<dbReference type="AlphaFoldDB" id="A0A094PP12"/>
<sequence>MLIILFAINSLTVNTNMSQTFTELLFCAFLVFLTYLIWVKPKLVLRNDQVEIINPLRTELIAYTDILDLETKWSLAILHTGGRTRVWVAPATGKQRWVADKKFGWYSSGLTSTERNYGGEENMSASLDSLSGQAAYMIRERIKRAH</sequence>